<evidence type="ECO:0000256" key="1">
    <source>
        <dbReference type="SAM" id="Phobius"/>
    </source>
</evidence>
<name>A0A455U7U8_9GAMM</name>
<keyword evidence="1" id="KW-0472">Membrane</keyword>
<dbReference type="KEGG" id="hsr:HSBAA_29130"/>
<sequence>MTMIMLQPRRMGKSYLARNSDKLDSMMKDLDLIIRILDTMQDRPYLTNPVKIADREDELRRERGEYALEVIRQWVTNIDANLYPEAAIRLAMMVRVPVDRIEFVVDELAHVYERRYQELAVRAIAKQQQIQAHARNALNAQFTKRHSRQEDEPMFPLFALSFVYGLFAFNHINVDNPNDVSLAVIYYTFITLSLPYFIWSVFRKHPGGNAPTLSDEYCLFTGAMLAISFPVIIKTTSAMLSVMLSSII</sequence>
<keyword evidence="1" id="KW-1133">Transmembrane helix</keyword>
<proteinExistence type="predicted"/>
<gene>
    <name evidence="2" type="ORF">HSBAA_29130</name>
</gene>
<dbReference type="AlphaFoldDB" id="A0A455U7U8"/>
<dbReference type="Proteomes" id="UP000320231">
    <property type="component" value="Chromosome"/>
</dbReference>
<reference evidence="2 3" key="1">
    <citation type="journal article" date="2019" name="Microbiol. Resour. Announc.">
        <title>Complete Genome Sequence of Halomonas sulfidaeris Strain Esulfide1 Isolated from a Metal Sulfide Rock at a Depth of 2,200 Meters, Obtained Using Nanopore Sequencing.</title>
        <authorList>
            <person name="Saito M."/>
            <person name="Nishigata A."/>
            <person name="Galipon J."/>
            <person name="Arakawa K."/>
        </authorList>
    </citation>
    <scope>NUCLEOTIDE SEQUENCE [LARGE SCALE GENOMIC DNA]</scope>
    <source>
        <strain evidence="2 3">ATCC BAA-803</strain>
    </source>
</reference>
<protein>
    <submittedName>
        <fullName evidence="2">Uncharacterized protein</fullName>
    </submittedName>
</protein>
<feature type="transmembrane region" description="Helical" evidence="1">
    <location>
        <begin position="184"/>
        <end position="202"/>
    </location>
</feature>
<evidence type="ECO:0000313" key="2">
    <source>
        <dbReference type="EMBL" id="BBI61607.1"/>
    </source>
</evidence>
<feature type="transmembrane region" description="Helical" evidence="1">
    <location>
        <begin position="154"/>
        <end position="172"/>
    </location>
</feature>
<keyword evidence="1" id="KW-0812">Transmembrane</keyword>
<feature type="transmembrane region" description="Helical" evidence="1">
    <location>
        <begin position="214"/>
        <end position="233"/>
    </location>
</feature>
<accession>A0A455U7U8</accession>
<dbReference type="EMBL" id="AP019514">
    <property type="protein sequence ID" value="BBI61607.1"/>
    <property type="molecule type" value="Genomic_DNA"/>
</dbReference>
<evidence type="ECO:0000313" key="3">
    <source>
        <dbReference type="Proteomes" id="UP000320231"/>
    </source>
</evidence>
<organism evidence="2 3">
    <name type="scientific">Vreelandella sulfidaeris</name>
    <dbReference type="NCBI Taxonomy" id="115553"/>
    <lineage>
        <taxon>Bacteria</taxon>
        <taxon>Pseudomonadati</taxon>
        <taxon>Pseudomonadota</taxon>
        <taxon>Gammaproteobacteria</taxon>
        <taxon>Oceanospirillales</taxon>
        <taxon>Halomonadaceae</taxon>
        <taxon>Vreelandella</taxon>
    </lineage>
</organism>